<dbReference type="SMART" id="SM00388">
    <property type="entry name" value="HisKA"/>
    <property type="match status" value="1"/>
</dbReference>
<evidence type="ECO:0000259" key="12">
    <source>
        <dbReference type="PROSITE" id="PS50109"/>
    </source>
</evidence>
<keyword evidence="4" id="KW-0597">Phosphoprotein</keyword>
<dbReference type="Gene3D" id="3.30.565.10">
    <property type="entry name" value="Histidine kinase-like ATPase, C-terminal domain"/>
    <property type="match status" value="1"/>
</dbReference>
<proteinExistence type="predicted"/>
<name>D6TPG3_KTERA</name>
<dbReference type="FunFam" id="1.10.287.130:FF:000001">
    <property type="entry name" value="Two-component sensor histidine kinase"/>
    <property type="match status" value="1"/>
</dbReference>
<accession>D6TPG3</accession>
<keyword evidence="6 11" id="KW-0812">Transmembrane</keyword>
<dbReference type="SUPFAM" id="SSF47384">
    <property type="entry name" value="Homodimeric domain of signal transducing histidine kinase"/>
    <property type="match status" value="1"/>
</dbReference>
<feature type="domain" description="HAMP" evidence="13">
    <location>
        <begin position="231"/>
        <end position="289"/>
    </location>
</feature>
<gene>
    <name evidence="14" type="ORF">Krac_6801</name>
</gene>
<keyword evidence="9" id="KW-0902">Two-component regulatory system</keyword>
<dbReference type="FunCoup" id="D6TPG3">
    <property type="interactions" value="302"/>
</dbReference>
<comment type="caution">
    <text evidence="14">The sequence shown here is derived from an EMBL/GenBank/DDBJ whole genome shotgun (WGS) entry which is preliminary data.</text>
</comment>
<dbReference type="Pfam" id="PF02518">
    <property type="entry name" value="HATPase_c"/>
    <property type="match status" value="1"/>
</dbReference>
<evidence type="ECO:0000256" key="5">
    <source>
        <dbReference type="ARBA" id="ARBA00022679"/>
    </source>
</evidence>
<organism evidence="14 15">
    <name type="scientific">Ktedonobacter racemifer DSM 44963</name>
    <dbReference type="NCBI Taxonomy" id="485913"/>
    <lineage>
        <taxon>Bacteria</taxon>
        <taxon>Bacillati</taxon>
        <taxon>Chloroflexota</taxon>
        <taxon>Ktedonobacteria</taxon>
        <taxon>Ktedonobacterales</taxon>
        <taxon>Ktedonobacteraceae</taxon>
        <taxon>Ktedonobacter</taxon>
    </lineage>
</organism>
<dbReference type="Pfam" id="PF00672">
    <property type="entry name" value="HAMP"/>
    <property type="match status" value="1"/>
</dbReference>
<dbReference type="AlphaFoldDB" id="D6TPG3"/>
<dbReference type="STRING" id="485913.Krac_6801"/>
<feature type="transmembrane region" description="Helical" evidence="11">
    <location>
        <begin position="25"/>
        <end position="49"/>
    </location>
</feature>
<dbReference type="InterPro" id="IPR005467">
    <property type="entry name" value="His_kinase_dom"/>
</dbReference>
<dbReference type="PRINTS" id="PR00344">
    <property type="entry name" value="BCTRLSENSOR"/>
</dbReference>
<dbReference type="Gene3D" id="6.10.340.10">
    <property type="match status" value="1"/>
</dbReference>
<comment type="subcellular location">
    <subcellularLocation>
        <location evidence="2">Membrane</location>
    </subcellularLocation>
</comment>
<dbReference type="GO" id="GO:0005886">
    <property type="term" value="C:plasma membrane"/>
    <property type="evidence" value="ECO:0007669"/>
    <property type="project" value="TreeGrafter"/>
</dbReference>
<dbReference type="eggNOG" id="COG5002">
    <property type="taxonomic scope" value="Bacteria"/>
</dbReference>
<sequence>MSTLSQRAIAPREHSRTRPGLYIPLHLRLACFYTLLLIGIFAFFGIYVYQQARQQAYQELDNALSTRAASIQLGKDLSPSYMSSEGTKYPLLLPGDNGIGIGGISIEILSTKLQLLATTTGALDGGTTIGHQSAPPAPWDEKAAQAALRGHGCHESAVASACLFSTIAYNGQTVRIYTLRNDNPYPTPHIIQTARSTDDVEQSLAHLRQLILEVSLLALLLALLGGWLIARGVLSAVHRLTLAAQTISTSSDFSKRVYLPNSFWRARDELSILSETFNQMLTNLEEAYLRQQRFVADASHELRAPITSIRCNLDLLNKAPDLPGEEISAALTDTQAEAERLGRLVNDLLTLARADSTQQLLREAPHALYHTRIDLDSLLLDTFRLFRHRSEQASIYPRLLLQHTEPVQIYGDADQLKQVLVALVDNAFKYTPPNGTITLSLRSHEHRQACIVISDTGIGIPAEDLSHIFERFYRADPARSRDRGGSGLGLAIVKRIVENHRGNIQVESTPGAGSNFTLCFPSVPIAPGEQA</sequence>
<evidence type="ECO:0000256" key="6">
    <source>
        <dbReference type="ARBA" id="ARBA00022692"/>
    </source>
</evidence>
<dbReference type="FunFam" id="3.30.565.10:FF:000006">
    <property type="entry name" value="Sensor histidine kinase WalK"/>
    <property type="match status" value="1"/>
</dbReference>
<dbReference type="CDD" id="cd00082">
    <property type="entry name" value="HisKA"/>
    <property type="match status" value="1"/>
</dbReference>
<feature type="transmembrane region" description="Helical" evidence="11">
    <location>
        <begin position="210"/>
        <end position="230"/>
    </location>
</feature>
<evidence type="ECO:0000256" key="7">
    <source>
        <dbReference type="ARBA" id="ARBA00022777"/>
    </source>
</evidence>
<evidence type="ECO:0000256" key="8">
    <source>
        <dbReference type="ARBA" id="ARBA00022989"/>
    </source>
</evidence>
<evidence type="ECO:0000256" key="3">
    <source>
        <dbReference type="ARBA" id="ARBA00012438"/>
    </source>
</evidence>
<dbReference type="InterPro" id="IPR003661">
    <property type="entry name" value="HisK_dim/P_dom"/>
</dbReference>
<dbReference type="CDD" id="cd06225">
    <property type="entry name" value="HAMP"/>
    <property type="match status" value="1"/>
</dbReference>
<evidence type="ECO:0000313" key="14">
    <source>
        <dbReference type="EMBL" id="EFH85577.1"/>
    </source>
</evidence>
<evidence type="ECO:0000313" key="15">
    <source>
        <dbReference type="Proteomes" id="UP000004508"/>
    </source>
</evidence>
<comment type="catalytic activity">
    <reaction evidence="1">
        <text>ATP + protein L-histidine = ADP + protein N-phospho-L-histidine.</text>
        <dbReference type="EC" id="2.7.13.3"/>
    </reaction>
</comment>
<dbReference type="InterPro" id="IPR004358">
    <property type="entry name" value="Sig_transdc_His_kin-like_C"/>
</dbReference>
<dbReference type="InterPro" id="IPR050428">
    <property type="entry name" value="TCS_sensor_his_kinase"/>
</dbReference>
<dbReference type="InParanoid" id="D6TPG3"/>
<reference evidence="14 15" key="1">
    <citation type="journal article" date="2011" name="Stand. Genomic Sci.">
        <title>Non-contiguous finished genome sequence and contextual data of the filamentous soil bacterium Ktedonobacter racemifer type strain (SOSP1-21).</title>
        <authorList>
            <person name="Chang Y.J."/>
            <person name="Land M."/>
            <person name="Hauser L."/>
            <person name="Chertkov O."/>
            <person name="Del Rio T.G."/>
            <person name="Nolan M."/>
            <person name="Copeland A."/>
            <person name="Tice H."/>
            <person name="Cheng J.F."/>
            <person name="Lucas S."/>
            <person name="Han C."/>
            <person name="Goodwin L."/>
            <person name="Pitluck S."/>
            <person name="Ivanova N."/>
            <person name="Ovchinikova G."/>
            <person name="Pati A."/>
            <person name="Chen A."/>
            <person name="Palaniappan K."/>
            <person name="Mavromatis K."/>
            <person name="Liolios K."/>
            <person name="Brettin T."/>
            <person name="Fiebig A."/>
            <person name="Rohde M."/>
            <person name="Abt B."/>
            <person name="Goker M."/>
            <person name="Detter J.C."/>
            <person name="Woyke T."/>
            <person name="Bristow J."/>
            <person name="Eisen J.A."/>
            <person name="Markowitz V."/>
            <person name="Hugenholtz P."/>
            <person name="Kyrpides N.C."/>
            <person name="Klenk H.P."/>
            <person name="Lapidus A."/>
        </authorList>
    </citation>
    <scope>NUCLEOTIDE SEQUENCE [LARGE SCALE GENOMIC DNA]</scope>
    <source>
        <strain evidence="15">DSM 44963</strain>
    </source>
</reference>
<feature type="domain" description="Histidine kinase" evidence="12">
    <location>
        <begin position="297"/>
        <end position="524"/>
    </location>
</feature>
<evidence type="ECO:0000259" key="13">
    <source>
        <dbReference type="PROSITE" id="PS50885"/>
    </source>
</evidence>
<dbReference type="PROSITE" id="PS50885">
    <property type="entry name" value="HAMP"/>
    <property type="match status" value="1"/>
</dbReference>
<evidence type="ECO:0000256" key="1">
    <source>
        <dbReference type="ARBA" id="ARBA00000085"/>
    </source>
</evidence>
<keyword evidence="10 11" id="KW-0472">Membrane</keyword>
<dbReference type="InterPro" id="IPR003594">
    <property type="entry name" value="HATPase_dom"/>
</dbReference>
<dbReference type="SMART" id="SM00387">
    <property type="entry name" value="HATPase_c"/>
    <property type="match status" value="1"/>
</dbReference>
<dbReference type="Gene3D" id="1.10.287.130">
    <property type="match status" value="1"/>
</dbReference>
<keyword evidence="8 11" id="KW-1133">Transmembrane helix</keyword>
<dbReference type="PANTHER" id="PTHR45436:SF5">
    <property type="entry name" value="SENSOR HISTIDINE KINASE TRCS"/>
    <property type="match status" value="1"/>
</dbReference>
<dbReference type="PANTHER" id="PTHR45436">
    <property type="entry name" value="SENSOR HISTIDINE KINASE YKOH"/>
    <property type="match status" value="1"/>
</dbReference>
<dbReference type="Pfam" id="PF00512">
    <property type="entry name" value="HisKA"/>
    <property type="match status" value="1"/>
</dbReference>
<dbReference type="SUPFAM" id="SSF55874">
    <property type="entry name" value="ATPase domain of HSP90 chaperone/DNA topoisomerase II/histidine kinase"/>
    <property type="match status" value="1"/>
</dbReference>
<evidence type="ECO:0000256" key="11">
    <source>
        <dbReference type="SAM" id="Phobius"/>
    </source>
</evidence>
<dbReference type="InterPro" id="IPR036097">
    <property type="entry name" value="HisK_dim/P_sf"/>
</dbReference>
<dbReference type="SMART" id="SM00304">
    <property type="entry name" value="HAMP"/>
    <property type="match status" value="1"/>
</dbReference>
<dbReference type="EC" id="2.7.13.3" evidence="3"/>
<dbReference type="Proteomes" id="UP000004508">
    <property type="component" value="Unassembled WGS sequence"/>
</dbReference>
<dbReference type="EMBL" id="ADVG01000002">
    <property type="protein sequence ID" value="EFH85577.1"/>
    <property type="molecule type" value="Genomic_DNA"/>
</dbReference>
<dbReference type="CDD" id="cd00075">
    <property type="entry name" value="HATPase"/>
    <property type="match status" value="1"/>
</dbReference>
<keyword evidence="15" id="KW-1185">Reference proteome</keyword>
<dbReference type="InterPro" id="IPR003660">
    <property type="entry name" value="HAMP_dom"/>
</dbReference>
<protein>
    <recommendedName>
        <fullName evidence="3">histidine kinase</fullName>
        <ecNumber evidence="3">2.7.13.3</ecNumber>
    </recommendedName>
</protein>
<keyword evidence="5 14" id="KW-0808">Transferase</keyword>
<dbReference type="GO" id="GO:0000155">
    <property type="term" value="F:phosphorelay sensor kinase activity"/>
    <property type="evidence" value="ECO:0007669"/>
    <property type="project" value="InterPro"/>
</dbReference>
<dbReference type="PROSITE" id="PS50109">
    <property type="entry name" value="HIS_KIN"/>
    <property type="match status" value="1"/>
</dbReference>
<evidence type="ECO:0000256" key="9">
    <source>
        <dbReference type="ARBA" id="ARBA00023012"/>
    </source>
</evidence>
<evidence type="ECO:0000256" key="4">
    <source>
        <dbReference type="ARBA" id="ARBA00022553"/>
    </source>
</evidence>
<keyword evidence="7 14" id="KW-0418">Kinase</keyword>
<dbReference type="RefSeq" id="WP_007909199.1">
    <property type="nucleotide sequence ID" value="NZ_ADVG01000002.1"/>
</dbReference>
<evidence type="ECO:0000256" key="10">
    <source>
        <dbReference type="ARBA" id="ARBA00023136"/>
    </source>
</evidence>
<dbReference type="InterPro" id="IPR036890">
    <property type="entry name" value="HATPase_C_sf"/>
</dbReference>
<evidence type="ECO:0000256" key="2">
    <source>
        <dbReference type="ARBA" id="ARBA00004370"/>
    </source>
</evidence>